<organism evidence="3 4">
    <name type="scientific">Flavobacterium hankyongi</name>
    <dbReference type="NCBI Taxonomy" id="1176532"/>
    <lineage>
        <taxon>Bacteria</taxon>
        <taxon>Pseudomonadati</taxon>
        <taxon>Bacteroidota</taxon>
        <taxon>Flavobacteriia</taxon>
        <taxon>Flavobacteriales</taxon>
        <taxon>Flavobacteriaceae</taxon>
        <taxon>Flavobacterium</taxon>
    </lineage>
</organism>
<keyword evidence="3" id="KW-0482">Metalloprotease</keyword>
<dbReference type="PANTHER" id="PTHR39430:SF1">
    <property type="entry name" value="PROTEASE"/>
    <property type="match status" value="1"/>
</dbReference>
<feature type="transmembrane region" description="Helical" evidence="1">
    <location>
        <begin position="142"/>
        <end position="160"/>
    </location>
</feature>
<feature type="domain" description="CAAX prenyl protease 2/Lysostaphin resistance protein A-like" evidence="2">
    <location>
        <begin position="144"/>
        <end position="242"/>
    </location>
</feature>
<dbReference type="RefSeq" id="WP_264542399.1">
    <property type="nucleotide sequence ID" value="NZ_BAABIP010000020.1"/>
</dbReference>
<name>A0ABP9A4Z0_9FLAO</name>
<feature type="transmembrane region" description="Helical" evidence="1">
    <location>
        <begin position="204"/>
        <end position="225"/>
    </location>
</feature>
<reference evidence="4" key="1">
    <citation type="journal article" date="2019" name="Int. J. Syst. Evol. Microbiol.">
        <title>The Global Catalogue of Microorganisms (GCM) 10K type strain sequencing project: providing services to taxonomists for standard genome sequencing and annotation.</title>
        <authorList>
            <consortium name="The Broad Institute Genomics Platform"/>
            <consortium name="The Broad Institute Genome Sequencing Center for Infectious Disease"/>
            <person name="Wu L."/>
            <person name="Ma J."/>
        </authorList>
    </citation>
    <scope>NUCLEOTIDE SEQUENCE [LARGE SCALE GENOMIC DNA]</scope>
    <source>
        <strain evidence="4">JCM 18198</strain>
    </source>
</reference>
<dbReference type="InterPro" id="IPR003675">
    <property type="entry name" value="Rce1/LyrA-like_dom"/>
</dbReference>
<accession>A0ABP9A4Z0</accession>
<keyword evidence="3" id="KW-0378">Hydrolase</keyword>
<feature type="transmembrane region" description="Helical" evidence="1">
    <location>
        <begin position="266"/>
        <end position="287"/>
    </location>
</feature>
<dbReference type="Proteomes" id="UP001500141">
    <property type="component" value="Unassembled WGS sequence"/>
</dbReference>
<keyword evidence="3" id="KW-0645">Protease</keyword>
<feature type="transmembrane region" description="Helical" evidence="1">
    <location>
        <begin position="237"/>
        <end position="254"/>
    </location>
</feature>
<feature type="transmembrane region" description="Helical" evidence="1">
    <location>
        <begin position="67"/>
        <end position="88"/>
    </location>
</feature>
<evidence type="ECO:0000259" key="2">
    <source>
        <dbReference type="Pfam" id="PF02517"/>
    </source>
</evidence>
<comment type="caution">
    <text evidence="3">The sequence shown here is derived from an EMBL/GenBank/DDBJ whole genome shotgun (WGS) entry which is preliminary data.</text>
</comment>
<feature type="transmembrane region" description="Helical" evidence="1">
    <location>
        <begin position="181"/>
        <end position="198"/>
    </location>
</feature>
<proteinExistence type="predicted"/>
<sequence length="311" mass="35132">MFLLQAFLPGNRFLKYILGSFLLVIASIIGQLPLLGAVVYKLISDGKSFYNMDEAQLMNVLDKNTTLFLMLLSFVTVFFSVPLVVKWLHNQKFKNVITSRPKVDWSRILFSFTLWAVFQIIVTIISYYASPEDFKLNFQLEPFLILFAIAVVMIPLQTSAEELMFRGYLMQGFGVLAKNKWVPLVVTSVSFGLLHFANPEVDKLGSIVMIYYIGTGLFLGVLTLLDEGVELSLGFHAANNLVTALLVTSEWSALQTDSIFIDVSDPSAGFETILPVFIVYPILLFVFSKKYNWNNWKEKLTGKLTGKLTQE</sequence>
<evidence type="ECO:0000313" key="4">
    <source>
        <dbReference type="Proteomes" id="UP001500141"/>
    </source>
</evidence>
<evidence type="ECO:0000256" key="1">
    <source>
        <dbReference type="SAM" id="Phobius"/>
    </source>
</evidence>
<keyword evidence="1" id="KW-1133">Transmembrane helix</keyword>
<dbReference type="PANTHER" id="PTHR39430">
    <property type="entry name" value="MEMBRANE-ASSOCIATED PROTEASE-RELATED"/>
    <property type="match status" value="1"/>
</dbReference>
<dbReference type="GO" id="GO:0008237">
    <property type="term" value="F:metallopeptidase activity"/>
    <property type="evidence" value="ECO:0007669"/>
    <property type="project" value="UniProtKB-KW"/>
</dbReference>
<evidence type="ECO:0000313" key="3">
    <source>
        <dbReference type="EMBL" id="GAA4772957.1"/>
    </source>
</evidence>
<dbReference type="Pfam" id="PF02517">
    <property type="entry name" value="Rce1-like"/>
    <property type="match status" value="1"/>
</dbReference>
<gene>
    <name evidence="3" type="ORF">GCM10023230_24260</name>
</gene>
<dbReference type="EMBL" id="BAABIP010000020">
    <property type="protein sequence ID" value="GAA4772957.1"/>
    <property type="molecule type" value="Genomic_DNA"/>
</dbReference>
<feature type="transmembrane region" description="Helical" evidence="1">
    <location>
        <begin position="108"/>
        <end position="130"/>
    </location>
</feature>
<feature type="transmembrane region" description="Helical" evidence="1">
    <location>
        <begin position="21"/>
        <end position="43"/>
    </location>
</feature>
<protein>
    <submittedName>
        <fullName evidence="3">CPBP family intramembrane metalloprotease</fullName>
    </submittedName>
</protein>
<keyword evidence="1" id="KW-0472">Membrane</keyword>
<keyword evidence="4" id="KW-1185">Reference proteome</keyword>
<keyword evidence="1" id="KW-0812">Transmembrane</keyword>